<dbReference type="GO" id="GO:0010181">
    <property type="term" value="F:FMN binding"/>
    <property type="evidence" value="ECO:0007669"/>
    <property type="project" value="InterPro"/>
</dbReference>
<dbReference type="InterPro" id="IPR000262">
    <property type="entry name" value="FMN-dep_DH"/>
</dbReference>
<accession>C7ZCS7</accession>
<dbReference type="Proteomes" id="UP000005206">
    <property type="component" value="Chromosome 9"/>
</dbReference>
<evidence type="ECO:0000256" key="3">
    <source>
        <dbReference type="ARBA" id="ARBA00024042"/>
    </source>
</evidence>
<dbReference type="PANTHER" id="PTHR10578:SF140">
    <property type="entry name" value="FMN HYDROXY ACID DEHYDROGENASE DOMAIN-CONTAINING PROTEIN"/>
    <property type="match status" value="1"/>
</dbReference>
<evidence type="ECO:0000256" key="1">
    <source>
        <dbReference type="ARBA" id="ARBA00001917"/>
    </source>
</evidence>
<feature type="binding site" evidence="5">
    <location>
        <position position="155"/>
    </location>
    <ligand>
        <name>FMN</name>
        <dbReference type="ChEBI" id="CHEBI:58210"/>
    </ligand>
</feature>
<feature type="binding site" evidence="5">
    <location>
        <begin position="126"/>
        <end position="128"/>
    </location>
    <ligand>
        <name>FMN</name>
        <dbReference type="ChEBI" id="CHEBI:58210"/>
    </ligand>
</feature>
<proteinExistence type="inferred from homology"/>
<feature type="binding site" evidence="5">
    <location>
        <position position="255"/>
    </location>
    <ligand>
        <name>FMN</name>
        <dbReference type="ChEBI" id="CHEBI:58210"/>
    </ligand>
</feature>
<dbReference type="KEGG" id="nhe:NECHADRAFT_48201"/>
<keyword evidence="5" id="KW-0288">FMN</keyword>
<keyword evidence="5" id="KW-0285">Flavoprotein</keyword>
<keyword evidence="6" id="KW-0732">Signal</keyword>
<keyword evidence="2" id="KW-0560">Oxidoreductase</keyword>
<feature type="binding site" evidence="5">
    <location>
        <position position="178"/>
    </location>
    <ligand>
        <name>FMN</name>
        <dbReference type="ChEBI" id="CHEBI:58210"/>
    </ligand>
</feature>
<evidence type="ECO:0000259" key="7">
    <source>
        <dbReference type="PROSITE" id="PS51349"/>
    </source>
</evidence>
<feature type="binding site" evidence="5">
    <location>
        <position position="180"/>
    </location>
    <ligand>
        <name>glyoxylate</name>
        <dbReference type="ChEBI" id="CHEBI:36655"/>
    </ligand>
</feature>
<dbReference type="InterPro" id="IPR037396">
    <property type="entry name" value="FMN_HAD"/>
</dbReference>
<dbReference type="SUPFAM" id="SSF51395">
    <property type="entry name" value="FMN-linked oxidoreductases"/>
    <property type="match status" value="1"/>
</dbReference>
<dbReference type="RefSeq" id="XP_003043686.1">
    <property type="nucleotide sequence ID" value="XM_003043640.1"/>
</dbReference>
<protein>
    <recommendedName>
        <fullName evidence="7">FMN hydroxy acid dehydrogenase domain-containing protein</fullName>
    </recommendedName>
</protein>
<dbReference type="GO" id="GO:0016491">
    <property type="term" value="F:oxidoreductase activity"/>
    <property type="evidence" value="ECO:0007669"/>
    <property type="project" value="UniProtKB-KW"/>
</dbReference>
<feature type="binding site" evidence="5">
    <location>
        <position position="206"/>
    </location>
    <ligand>
        <name>FMN</name>
        <dbReference type="ChEBI" id="CHEBI:58210"/>
    </ligand>
</feature>
<dbReference type="InParanoid" id="C7ZCS7"/>
<evidence type="ECO:0000256" key="4">
    <source>
        <dbReference type="PIRSR" id="PIRSR000138-1"/>
    </source>
</evidence>
<dbReference type="InterPro" id="IPR012133">
    <property type="entry name" value="Alpha-hydoxy_acid_DH_FMN"/>
</dbReference>
<dbReference type="PROSITE" id="PS51349">
    <property type="entry name" value="FMN_HYDROXY_ACID_DH_2"/>
    <property type="match status" value="1"/>
</dbReference>
<dbReference type="STRING" id="660122.C7ZCS7"/>
<dbReference type="VEuPathDB" id="FungiDB:NECHADRAFT_48201"/>
<feature type="binding site" evidence="5">
    <location>
        <position position="282"/>
    </location>
    <ligand>
        <name>glyoxylate</name>
        <dbReference type="ChEBI" id="CHEBI:36655"/>
    </ligand>
</feature>
<feature type="binding site" evidence="5">
    <location>
        <position position="279"/>
    </location>
    <ligand>
        <name>glyoxylate</name>
        <dbReference type="ChEBI" id="CHEBI:36655"/>
    </ligand>
</feature>
<evidence type="ECO:0000256" key="5">
    <source>
        <dbReference type="PIRSR" id="PIRSR000138-2"/>
    </source>
</evidence>
<feature type="domain" description="FMN hydroxy acid dehydrogenase" evidence="7">
    <location>
        <begin position="45"/>
        <end position="386"/>
    </location>
</feature>
<feature type="active site" description="Proton acceptor" evidence="4">
    <location>
        <position position="279"/>
    </location>
</feature>
<sequence length="393" mass="42866">MRQTSLLCVLSLASAALAARPFLNEPDTMIDESFEMFPTANGSLPDLSRILGLPDFDWAARQSMNSSAYTRYRHGSGGEWSYRNNLEVYERYRFRPRVMVDVTDIESSMETTILGHKFSAPFFISPCATAGLAHAEGEIGLLKAAAEQNILYIPSIASSVPLEKIAAARTLTMLTTQQIYVSNNKTADSLLFRRMEKLGVKALVLTVDSAGDRTRHRALRFEENTNQARSASFRRMTWAIYRDLQKLTKLPIIPKGIQTVEDAVQAMEAGAPAIFLSNHGGRALDGSPSAFEVALEIHKKAPQVFKKIEVYADGGVRYGTDVLRLLALGVRAVGLGRPFMFANLYGAEGVSRAATLLKTEITASGASLGVADLKKINSSFVSCGPSAIMISIC</sequence>
<dbReference type="Gene3D" id="3.20.20.70">
    <property type="entry name" value="Aldolase class I"/>
    <property type="match status" value="1"/>
</dbReference>
<dbReference type="HOGENOM" id="CLU_020639_1_0_1"/>
<feature type="chain" id="PRO_5002989145" description="FMN hydroxy acid dehydrogenase domain-containing protein" evidence="6">
    <location>
        <begin position="19"/>
        <end position="393"/>
    </location>
</feature>
<dbReference type="eggNOG" id="KOG0538">
    <property type="taxonomic scope" value="Eukaryota"/>
</dbReference>
<dbReference type="PANTHER" id="PTHR10578">
    <property type="entry name" value="S -2-HYDROXY-ACID OXIDASE-RELATED"/>
    <property type="match status" value="1"/>
</dbReference>
<name>C7ZCS7_FUSV7</name>
<feature type="binding site" evidence="5">
    <location>
        <begin position="313"/>
        <end position="317"/>
    </location>
    <ligand>
        <name>FMN</name>
        <dbReference type="ChEBI" id="CHEBI:58210"/>
    </ligand>
</feature>
<feature type="signal peptide" evidence="6">
    <location>
        <begin position="1"/>
        <end position="18"/>
    </location>
</feature>
<dbReference type="PIRSF" id="PIRSF000138">
    <property type="entry name" value="Al-hdrx_acd_dh"/>
    <property type="match status" value="1"/>
</dbReference>
<dbReference type="InterPro" id="IPR013785">
    <property type="entry name" value="Aldolase_TIM"/>
</dbReference>
<feature type="binding site" evidence="5">
    <location>
        <position position="277"/>
    </location>
    <ligand>
        <name>FMN</name>
        <dbReference type="ChEBI" id="CHEBI:58210"/>
    </ligand>
</feature>
<dbReference type="GeneID" id="9669898"/>
<organism evidence="8 9">
    <name type="scientific">Fusarium vanettenii (strain ATCC MYA-4622 / CBS 123669 / FGSC 9596 / NRRL 45880 / 77-13-4)</name>
    <name type="common">Fusarium solani subsp. pisi</name>
    <dbReference type="NCBI Taxonomy" id="660122"/>
    <lineage>
        <taxon>Eukaryota</taxon>
        <taxon>Fungi</taxon>
        <taxon>Dikarya</taxon>
        <taxon>Ascomycota</taxon>
        <taxon>Pezizomycotina</taxon>
        <taxon>Sordariomycetes</taxon>
        <taxon>Hypocreomycetidae</taxon>
        <taxon>Hypocreales</taxon>
        <taxon>Nectriaceae</taxon>
        <taxon>Fusarium</taxon>
        <taxon>Fusarium solani species complex</taxon>
        <taxon>Fusarium vanettenii</taxon>
    </lineage>
</organism>
<comment type="cofactor">
    <cofactor evidence="1">
        <name>FMN</name>
        <dbReference type="ChEBI" id="CHEBI:58210"/>
    </cofactor>
</comment>
<evidence type="ECO:0000256" key="6">
    <source>
        <dbReference type="SAM" id="SignalP"/>
    </source>
</evidence>
<keyword evidence="9" id="KW-1185">Reference proteome</keyword>
<feature type="binding site" evidence="5">
    <location>
        <position position="215"/>
    </location>
    <ligand>
        <name>glyoxylate</name>
        <dbReference type="ChEBI" id="CHEBI:36655"/>
    </ligand>
</feature>
<dbReference type="OrthoDB" id="1925334at2759"/>
<evidence type="ECO:0000256" key="2">
    <source>
        <dbReference type="ARBA" id="ARBA00023002"/>
    </source>
</evidence>
<evidence type="ECO:0000313" key="8">
    <source>
        <dbReference type="EMBL" id="EEU37973.1"/>
    </source>
</evidence>
<evidence type="ECO:0000313" key="9">
    <source>
        <dbReference type="Proteomes" id="UP000005206"/>
    </source>
</evidence>
<feature type="binding site" evidence="5">
    <location>
        <begin position="336"/>
        <end position="337"/>
    </location>
    <ligand>
        <name>FMN</name>
        <dbReference type="ChEBI" id="CHEBI:58210"/>
    </ligand>
</feature>
<comment type="similarity">
    <text evidence="3">Belongs to the FMN-dependent alpha-hydroxy acid dehydrogenase family.</text>
</comment>
<gene>
    <name evidence="8" type="ORF">NECHADRAFT_48201</name>
</gene>
<dbReference type="OMA" id="YNRYRFK"/>
<dbReference type="AlphaFoldDB" id="C7ZCS7"/>
<reference evidence="8 9" key="1">
    <citation type="journal article" date="2009" name="PLoS Genet.">
        <title>The genome of Nectria haematococca: contribution of supernumerary chromosomes to gene expansion.</title>
        <authorList>
            <person name="Coleman J.J."/>
            <person name="Rounsley S.D."/>
            <person name="Rodriguez-Carres M."/>
            <person name="Kuo A."/>
            <person name="Wasmann C.C."/>
            <person name="Grimwood J."/>
            <person name="Schmutz J."/>
            <person name="Taga M."/>
            <person name="White G.J."/>
            <person name="Zhou S."/>
            <person name="Schwartz D.C."/>
            <person name="Freitag M."/>
            <person name="Ma L.J."/>
            <person name="Danchin E.G."/>
            <person name="Henrissat B."/>
            <person name="Coutinho P.M."/>
            <person name="Nelson D.R."/>
            <person name="Straney D."/>
            <person name="Napoli C.A."/>
            <person name="Barker B.M."/>
            <person name="Gribskov M."/>
            <person name="Rep M."/>
            <person name="Kroken S."/>
            <person name="Molnar I."/>
            <person name="Rensing C."/>
            <person name="Kennell J.C."/>
            <person name="Zamora J."/>
            <person name="Farman M.L."/>
            <person name="Selker E.U."/>
            <person name="Salamov A."/>
            <person name="Shapiro H."/>
            <person name="Pangilinan J."/>
            <person name="Lindquist E."/>
            <person name="Lamers C."/>
            <person name="Grigoriev I.V."/>
            <person name="Geiser D.M."/>
            <person name="Covert S.F."/>
            <person name="Temporini E."/>
            <person name="Vanetten H.D."/>
        </authorList>
    </citation>
    <scope>NUCLEOTIDE SEQUENCE [LARGE SCALE GENOMIC DNA]</scope>
    <source>
        <strain evidence="9">ATCC MYA-4622 / CBS 123669 / FGSC 9596 / NRRL 45880 / 77-13-4</strain>
    </source>
</reference>
<dbReference type="EMBL" id="GG698919">
    <property type="protein sequence ID" value="EEU37973.1"/>
    <property type="molecule type" value="Genomic_DNA"/>
</dbReference>
<dbReference type="Pfam" id="PF01070">
    <property type="entry name" value="FMN_dh"/>
    <property type="match status" value="1"/>
</dbReference>